<organism evidence="1">
    <name type="scientific">marine metagenome</name>
    <dbReference type="NCBI Taxonomy" id="408172"/>
    <lineage>
        <taxon>unclassified sequences</taxon>
        <taxon>metagenomes</taxon>
        <taxon>ecological metagenomes</taxon>
    </lineage>
</organism>
<dbReference type="PANTHER" id="PTHR43135">
    <property type="entry name" value="ALPHA-D-RIBOSE 1-METHYLPHOSPHONATE 5-TRIPHOSPHATE DIPHOSPHATASE"/>
    <property type="match status" value="1"/>
</dbReference>
<sequence length="154" mass="16217">MTNRAWRLLGSCLLFFSGGTAQSDLLAQTVSPPLVIKGGALIDGNGGGPLIDAVVVIEGNRITNVGQADEVSYPENAEIIDASGKFILPGLWDAMVSYQWFYGEIMLNHGITSTIDVGIAGEIGAAFRNGVLKGKIRGPRPFTGISRLTTRPAG</sequence>
<dbReference type="AlphaFoldDB" id="A0A383DN48"/>
<dbReference type="Gene3D" id="2.30.40.10">
    <property type="entry name" value="Urease, subunit C, domain 1"/>
    <property type="match status" value="1"/>
</dbReference>
<protein>
    <recommendedName>
        <fullName evidence="2">Amidohydrolase-related domain-containing protein</fullName>
    </recommendedName>
</protein>
<feature type="non-terminal residue" evidence="1">
    <location>
        <position position="154"/>
    </location>
</feature>
<name>A0A383DN48_9ZZZZ</name>
<dbReference type="EMBL" id="UINC01218633">
    <property type="protein sequence ID" value="SVE45744.1"/>
    <property type="molecule type" value="Genomic_DNA"/>
</dbReference>
<gene>
    <name evidence="1" type="ORF">METZ01_LOCUS498598</name>
</gene>
<evidence type="ECO:0008006" key="2">
    <source>
        <dbReference type="Google" id="ProtNLM"/>
    </source>
</evidence>
<dbReference type="GO" id="GO:0016810">
    <property type="term" value="F:hydrolase activity, acting on carbon-nitrogen (but not peptide) bonds"/>
    <property type="evidence" value="ECO:0007669"/>
    <property type="project" value="InterPro"/>
</dbReference>
<reference evidence="1" key="1">
    <citation type="submission" date="2018-05" db="EMBL/GenBank/DDBJ databases">
        <authorList>
            <person name="Lanie J.A."/>
            <person name="Ng W.-L."/>
            <person name="Kazmierczak K.M."/>
            <person name="Andrzejewski T.M."/>
            <person name="Davidsen T.M."/>
            <person name="Wayne K.J."/>
            <person name="Tettelin H."/>
            <person name="Glass J.I."/>
            <person name="Rusch D."/>
            <person name="Podicherti R."/>
            <person name="Tsui H.-C.T."/>
            <person name="Winkler M.E."/>
        </authorList>
    </citation>
    <scope>NUCLEOTIDE SEQUENCE</scope>
</reference>
<proteinExistence type="predicted"/>
<dbReference type="PANTHER" id="PTHR43135:SF3">
    <property type="entry name" value="ALPHA-D-RIBOSE 1-METHYLPHOSPHONATE 5-TRIPHOSPHATE DIPHOSPHATASE"/>
    <property type="match status" value="1"/>
</dbReference>
<dbReference type="Gene3D" id="3.20.20.140">
    <property type="entry name" value="Metal-dependent hydrolases"/>
    <property type="match status" value="1"/>
</dbReference>
<accession>A0A383DN48</accession>
<dbReference type="InterPro" id="IPR011059">
    <property type="entry name" value="Metal-dep_hydrolase_composite"/>
</dbReference>
<evidence type="ECO:0000313" key="1">
    <source>
        <dbReference type="EMBL" id="SVE45744.1"/>
    </source>
</evidence>
<dbReference type="SUPFAM" id="SSF51338">
    <property type="entry name" value="Composite domain of metallo-dependent hydrolases"/>
    <property type="match status" value="1"/>
</dbReference>
<dbReference type="InterPro" id="IPR051781">
    <property type="entry name" value="Metallo-dep_Hydrolase"/>
</dbReference>